<dbReference type="GO" id="GO:0008993">
    <property type="term" value="F:rhamnulokinase activity"/>
    <property type="evidence" value="ECO:0007669"/>
    <property type="project" value="InterPro"/>
</dbReference>
<dbReference type="InterPro" id="IPR050406">
    <property type="entry name" value="FGGY_Carb_Kinase"/>
</dbReference>
<evidence type="ECO:0000256" key="2">
    <source>
        <dbReference type="ARBA" id="ARBA00022679"/>
    </source>
</evidence>
<dbReference type="GO" id="GO:0019301">
    <property type="term" value="P:rhamnose catabolic process"/>
    <property type="evidence" value="ECO:0007669"/>
    <property type="project" value="InterPro"/>
</dbReference>
<accession>A0A5C4MVH4</accession>
<feature type="domain" description="Carbohydrate kinase FGGY C-terminal" evidence="8">
    <location>
        <begin position="253"/>
        <end position="444"/>
    </location>
</feature>
<evidence type="ECO:0000259" key="7">
    <source>
        <dbReference type="Pfam" id="PF00370"/>
    </source>
</evidence>
<dbReference type="SUPFAM" id="SSF53067">
    <property type="entry name" value="Actin-like ATPase domain"/>
    <property type="match status" value="2"/>
</dbReference>
<keyword evidence="4 10" id="KW-0418">Kinase</keyword>
<evidence type="ECO:0000259" key="8">
    <source>
        <dbReference type="Pfam" id="PF02782"/>
    </source>
</evidence>
<organism evidence="10 11">
    <name type="scientific">Mumia zhuanghuii</name>
    <dbReference type="NCBI Taxonomy" id="2585211"/>
    <lineage>
        <taxon>Bacteria</taxon>
        <taxon>Bacillati</taxon>
        <taxon>Actinomycetota</taxon>
        <taxon>Actinomycetes</taxon>
        <taxon>Propionibacteriales</taxon>
        <taxon>Nocardioidaceae</taxon>
        <taxon>Mumia</taxon>
    </lineage>
</organism>
<keyword evidence="5" id="KW-0067">ATP-binding</keyword>
<dbReference type="PANTHER" id="PTHR43095:SF2">
    <property type="entry name" value="GLUCONOKINASE"/>
    <property type="match status" value="1"/>
</dbReference>
<evidence type="ECO:0000256" key="1">
    <source>
        <dbReference type="ARBA" id="ARBA00009156"/>
    </source>
</evidence>
<dbReference type="EMBL" id="VDFR01000034">
    <property type="protein sequence ID" value="TNC48658.1"/>
    <property type="molecule type" value="Genomic_DNA"/>
</dbReference>
<dbReference type="EMBL" id="VDFR01000080">
    <property type="protein sequence ID" value="TNC43561.1"/>
    <property type="molecule type" value="Genomic_DNA"/>
</dbReference>
<protein>
    <submittedName>
        <fullName evidence="10">Rhamnulokinase</fullName>
    </submittedName>
</protein>
<evidence type="ECO:0000256" key="5">
    <source>
        <dbReference type="ARBA" id="ARBA00022840"/>
    </source>
</evidence>
<dbReference type="CDD" id="cd07771">
    <property type="entry name" value="ASKHA_NBD_FGGY_RhaB-like"/>
    <property type="match status" value="1"/>
</dbReference>
<dbReference type="InterPro" id="IPR043129">
    <property type="entry name" value="ATPase_NBD"/>
</dbReference>
<dbReference type="Pfam" id="PF00370">
    <property type="entry name" value="FGGY_N"/>
    <property type="match status" value="1"/>
</dbReference>
<reference evidence="10 11" key="1">
    <citation type="submission" date="2019-05" db="EMBL/GenBank/DDBJ databases">
        <title>Mumia sp. nov., isolated from the intestinal contents of plateau pika (Ochotona curzoniae) in the Qinghai-Tibet plateau of China.</title>
        <authorList>
            <person name="Tian Z."/>
        </authorList>
    </citation>
    <scope>NUCLEOTIDE SEQUENCE [LARGE SCALE GENOMIC DNA]</scope>
    <source>
        <strain evidence="11">527</strain>
        <strain evidence="10">Z527</strain>
    </source>
</reference>
<dbReference type="Proteomes" id="UP000306740">
    <property type="component" value="Unassembled WGS sequence"/>
</dbReference>
<name>A0A5C4MVH4_9ACTN</name>
<dbReference type="InterPro" id="IPR018484">
    <property type="entry name" value="FGGY_N"/>
</dbReference>
<evidence type="ECO:0000256" key="6">
    <source>
        <dbReference type="ARBA" id="ARBA00023308"/>
    </source>
</evidence>
<evidence type="ECO:0000313" key="10">
    <source>
        <dbReference type="EMBL" id="TNC48658.1"/>
    </source>
</evidence>
<dbReference type="Gene3D" id="3.30.420.40">
    <property type="match status" value="2"/>
</dbReference>
<sequence length="484" mass="51133">MTHVAAVDLGATSGRVVVAEVGPDGVRLDVVHRFSNTPVRLPDGLHWDVVGLFREIVEGLRSAVRATPDLAGLAVDSWAVDYALMRDGRMVSTPFHYRDDRNAAAVERVHAVVDPSALYARNGLQHLPFNTVFQLVADGAHLDHADTLLLVPDLIAHWLSGHVGAETTNASTTGLLDVRTGPLGAKAWDTELATMLGIPGAILPPLVAPGETLGGLLPHVAAELGGRQLTVTTVGSHDTASAVAGTVLGPDDAYVSCGTWGLAGLELERPVLTEDARKASFTNEGGVDGRTRFLHNVMGLWLLSESLRTWEREDGRSLDLATLLAGAAEAQAPMLFDVDDPRFLAPGDIPARISAYAAEHGLPAPQGRAEVVRTILESLAEGFATTIHRAAALSGREVRRIQIVGGGALNTLLCQLTADRSGLEVLAGPVEATALGNALVQARTLGAVSGDLDALRALVGRTLEQQHYRPRTSRATPLASRKVF</sequence>
<feature type="domain" description="Carbohydrate kinase FGGY N-terminal" evidence="7">
    <location>
        <begin position="5"/>
        <end position="245"/>
    </location>
</feature>
<dbReference type="PANTHER" id="PTHR43095">
    <property type="entry name" value="SUGAR KINASE"/>
    <property type="match status" value="1"/>
</dbReference>
<dbReference type="InterPro" id="IPR018485">
    <property type="entry name" value="FGGY_C"/>
</dbReference>
<comment type="similarity">
    <text evidence="1">Belongs to the FGGY kinase family.</text>
</comment>
<proteinExistence type="inferred from homology"/>
<dbReference type="RefSeq" id="WP_139086841.1">
    <property type="nucleotide sequence ID" value="NZ_VDFR01000034.1"/>
</dbReference>
<keyword evidence="3" id="KW-0547">Nucleotide-binding</keyword>
<evidence type="ECO:0000256" key="4">
    <source>
        <dbReference type="ARBA" id="ARBA00022777"/>
    </source>
</evidence>
<evidence type="ECO:0000313" key="9">
    <source>
        <dbReference type="EMBL" id="TNC43561.1"/>
    </source>
</evidence>
<evidence type="ECO:0000313" key="11">
    <source>
        <dbReference type="Proteomes" id="UP000306740"/>
    </source>
</evidence>
<comment type="caution">
    <text evidence="10">The sequence shown here is derived from an EMBL/GenBank/DDBJ whole genome shotgun (WGS) entry which is preliminary data.</text>
</comment>
<dbReference type="AlphaFoldDB" id="A0A5C4MVH4"/>
<dbReference type="OrthoDB" id="9761504at2"/>
<keyword evidence="2" id="KW-0808">Transferase</keyword>
<dbReference type="InterPro" id="IPR013449">
    <property type="entry name" value="Rhamnulokinase"/>
</dbReference>
<keyword evidence="6" id="KW-0684">Rhamnose metabolism</keyword>
<gene>
    <name evidence="10" type="ORF">FHE65_07085</name>
    <name evidence="9" type="ORF">FHE65_18010</name>
</gene>
<evidence type="ECO:0000256" key="3">
    <source>
        <dbReference type="ARBA" id="ARBA00022741"/>
    </source>
</evidence>
<dbReference type="Pfam" id="PF02782">
    <property type="entry name" value="FGGY_C"/>
    <property type="match status" value="1"/>
</dbReference>
<dbReference type="GO" id="GO:0005524">
    <property type="term" value="F:ATP binding"/>
    <property type="evidence" value="ECO:0007669"/>
    <property type="project" value="UniProtKB-KW"/>
</dbReference>